<name>I3T3P7_LOTJA</name>
<dbReference type="InterPro" id="IPR001087">
    <property type="entry name" value="GDSL"/>
</dbReference>
<keyword evidence="4" id="KW-0732">Signal</keyword>
<keyword evidence="3" id="KW-0964">Secreted</keyword>
<dbReference type="GO" id="GO:0005576">
    <property type="term" value="C:extracellular region"/>
    <property type="evidence" value="ECO:0007669"/>
    <property type="project" value="UniProtKB-SubCell"/>
</dbReference>
<dbReference type="GO" id="GO:0016788">
    <property type="term" value="F:hydrolase activity, acting on ester bonds"/>
    <property type="evidence" value="ECO:0007669"/>
    <property type="project" value="InterPro"/>
</dbReference>
<keyword evidence="6" id="KW-0442">Lipid degradation</keyword>
<accession>I3T3P7</accession>
<evidence type="ECO:0000256" key="4">
    <source>
        <dbReference type="ARBA" id="ARBA00022729"/>
    </source>
</evidence>
<dbReference type="PANTHER" id="PTHR45650">
    <property type="entry name" value="GDSL-LIKE LIPASE/ACYLHYDROLASE-RELATED"/>
    <property type="match status" value="1"/>
</dbReference>
<dbReference type="InterPro" id="IPR051238">
    <property type="entry name" value="GDSL_esterase/lipase"/>
</dbReference>
<keyword evidence="7" id="KW-0443">Lipid metabolism</keyword>
<keyword evidence="5" id="KW-0378">Hydrolase</keyword>
<comment type="similarity">
    <text evidence="2">Belongs to the 'GDSL' lipolytic enzyme family.</text>
</comment>
<sequence length="348" mass="38715">MLNLQLCVYGHGNSQVPCLFIFGDSLSDSGNNNNLRTDARVNYYPYGIDFPAGPTGRFTNGRTVIDIITQLLGFEKFIPPFRDTSGSDILQGVNYASGAAGIRNESGTHMGPDICWEQQLSNHKAIISKIAKKLGGNDKAQQHLNKCLYYVNIGSNDYINNYFMPEHYSSSRTYTPSQYAQVLRRQYSKQINALHKTGARKFALTGLSLVGCIPRQIELHGRKGSSKCVEEENEAVVIFNDNIKSLVDQFNNDLSLKNAKFIYINNALISSDNPLLPGMRSITAKCCEVGDNGQCVPDKKPCVHRNLHLFWDSFHPTEIANQILAKLAFRASFPSITHPMDISSLAKL</sequence>
<dbReference type="InterPro" id="IPR035669">
    <property type="entry name" value="SGNH_plant_lipase-like"/>
</dbReference>
<evidence type="ECO:0000256" key="6">
    <source>
        <dbReference type="ARBA" id="ARBA00022963"/>
    </source>
</evidence>
<evidence type="ECO:0000256" key="7">
    <source>
        <dbReference type="ARBA" id="ARBA00023098"/>
    </source>
</evidence>
<evidence type="ECO:0000256" key="5">
    <source>
        <dbReference type="ARBA" id="ARBA00022801"/>
    </source>
</evidence>
<protein>
    <submittedName>
        <fullName evidence="8">Uncharacterized protein</fullName>
    </submittedName>
</protein>
<proteinExistence type="evidence at transcript level"/>
<dbReference type="EMBL" id="BT147345">
    <property type="protein sequence ID" value="AFK47139.1"/>
    <property type="molecule type" value="mRNA"/>
</dbReference>
<evidence type="ECO:0000313" key="8">
    <source>
        <dbReference type="EMBL" id="AFK47139.1"/>
    </source>
</evidence>
<organism evidence="8">
    <name type="scientific">Lotus japonicus</name>
    <name type="common">Lotus corniculatus var. japonicus</name>
    <dbReference type="NCBI Taxonomy" id="34305"/>
    <lineage>
        <taxon>Eukaryota</taxon>
        <taxon>Viridiplantae</taxon>
        <taxon>Streptophyta</taxon>
        <taxon>Embryophyta</taxon>
        <taxon>Tracheophyta</taxon>
        <taxon>Spermatophyta</taxon>
        <taxon>Magnoliopsida</taxon>
        <taxon>eudicotyledons</taxon>
        <taxon>Gunneridae</taxon>
        <taxon>Pentapetalae</taxon>
        <taxon>rosids</taxon>
        <taxon>fabids</taxon>
        <taxon>Fabales</taxon>
        <taxon>Fabaceae</taxon>
        <taxon>Papilionoideae</taxon>
        <taxon>50 kb inversion clade</taxon>
        <taxon>NPAAA clade</taxon>
        <taxon>Hologalegina</taxon>
        <taxon>robinioid clade</taxon>
        <taxon>Loteae</taxon>
        <taxon>Lotus</taxon>
    </lineage>
</organism>
<dbReference type="PANTHER" id="PTHR45650:SF89">
    <property type="entry name" value="GDSL-LIKE LIPASE_ACYLHYDROLASE"/>
    <property type="match status" value="1"/>
</dbReference>
<dbReference type="Pfam" id="PF00657">
    <property type="entry name" value="Lipase_GDSL"/>
    <property type="match status" value="1"/>
</dbReference>
<evidence type="ECO:0000256" key="1">
    <source>
        <dbReference type="ARBA" id="ARBA00004613"/>
    </source>
</evidence>
<dbReference type="InterPro" id="IPR036514">
    <property type="entry name" value="SGNH_hydro_sf"/>
</dbReference>
<evidence type="ECO:0000256" key="2">
    <source>
        <dbReference type="ARBA" id="ARBA00008668"/>
    </source>
</evidence>
<dbReference type="CDD" id="cd01837">
    <property type="entry name" value="SGNH_plant_lipase_like"/>
    <property type="match status" value="1"/>
</dbReference>
<dbReference type="AlphaFoldDB" id="I3T3P7"/>
<dbReference type="SUPFAM" id="SSF52266">
    <property type="entry name" value="SGNH hydrolase"/>
    <property type="match status" value="1"/>
</dbReference>
<evidence type="ECO:0000256" key="3">
    <source>
        <dbReference type="ARBA" id="ARBA00022525"/>
    </source>
</evidence>
<dbReference type="Gene3D" id="3.40.50.1110">
    <property type="entry name" value="SGNH hydrolase"/>
    <property type="match status" value="1"/>
</dbReference>
<comment type="subcellular location">
    <subcellularLocation>
        <location evidence="1">Secreted</location>
    </subcellularLocation>
</comment>
<reference evidence="8" key="1">
    <citation type="submission" date="2012-05" db="EMBL/GenBank/DDBJ databases">
        <authorList>
            <person name="Krishnakumar V."/>
            <person name="Cheung F."/>
            <person name="Xiao Y."/>
            <person name="Chan A."/>
            <person name="Moskal W.A."/>
            <person name="Town C.D."/>
        </authorList>
    </citation>
    <scope>NUCLEOTIDE SEQUENCE</scope>
</reference>
<dbReference type="GO" id="GO:0016042">
    <property type="term" value="P:lipid catabolic process"/>
    <property type="evidence" value="ECO:0007669"/>
    <property type="project" value="UniProtKB-KW"/>
</dbReference>